<comment type="caution">
    <text evidence="6">The sequence shown here is derived from an EMBL/GenBank/DDBJ whole genome shotgun (WGS) entry which is preliminary data.</text>
</comment>
<dbReference type="PROSITE" id="PS50112">
    <property type="entry name" value="PAS"/>
    <property type="match status" value="1"/>
</dbReference>
<evidence type="ECO:0000256" key="2">
    <source>
        <dbReference type="ARBA" id="ARBA00022643"/>
    </source>
</evidence>
<dbReference type="PANTHER" id="PTHR47429:SF7">
    <property type="entry name" value="GATA-FACTOR"/>
    <property type="match status" value="1"/>
</dbReference>
<keyword evidence="7" id="KW-1185">Reference proteome</keyword>
<evidence type="ECO:0000259" key="5">
    <source>
        <dbReference type="PROSITE" id="PS50112"/>
    </source>
</evidence>
<proteinExistence type="predicted"/>
<keyword evidence="3" id="KW-0157">Chromophore</keyword>
<dbReference type="InterPro" id="IPR000014">
    <property type="entry name" value="PAS"/>
</dbReference>
<organism evidence="6 7">
    <name type="scientific">Cytospora paraplurivora</name>
    <dbReference type="NCBI Taxonomy" id="2898453"/>
    <lineage>
        <taxon>Eukaryota</taxon>
        <taxon>Fungi</taxon>
        <taxon>Dikarya</taxon>
        <taxon>Ascomycota</taxon>
        <taxon>Pezizomycotina</taxon>
        <taxon>Sordariomycetes</taxon>
        <taxon>Sordariomycetidae</taxon>
        <taxon>Diaporthales</taxon>
        <taxon>Cytosporaceae</taxon>
        <taxon>Cytospora</taxon>
    </lineage>
</organism>
<feature type="region of interest" description="Disordered" evidence="4">
    <location>
        <begin position="1"/>
        <end position="38"/>
    </location>
</feature>
<evidence type="ECO:0000256" key="4">
    <source>
        <dbReference type="SAM" id="MobiDB-lite"/>
    </source>
</evidence>
<evidence type="ECO:0000313" key="6">
    <source>
        <dbReference type="EMBL" id="KAK7747540.1"/>
    </source>
</evidence>
<sequence>MNPGTPTNTPGQYRFSGEDEDKKSQATRPTDRSGTTDNLFYPGMYCPSGMDVLSVLLRIFARPNPTVDLGPIDGSVAMVVCDLALQDNPIIYASDAFQELTGYGIDEIRGRNCRLLQAPGGKDVRAARRGGDEKPVIRSMRDAIQANREYQARITNFKKTGEAFTNILSIIPIRWDGDDFRYSVGFLCQL</sequence>
<dbReference type="EMBL" id="JAJSPL020000004">
    <property type="protein sequence ID" value="KAK7747540.1"/>
    <property type="molecule type" value="Genomic_DNA"/>
</dbReference>
<evidence type="ECO:0000256" key="3">
    <source>
        <dbReference type="ARBA" id="ARBA00022991"/>
    </source>
</evidence>
<evidence type="ECO:0000256" key="1">
    <source>
        <dbReference type="ARBA" id="ARBA00022630"/>
    </source>
</evidence>
<reference evidence="6 7" key="1">
    <citation type="journal article" date="2023" name="PLoS ONE">
        <title>Cytospora paraplurivora sp. nov. isolated from orchards with fruit tree decline syndrome in Ontario, Canada.</title>
        <authorList>
            <person name="Ilyukhin E."/>
            <person name="Nguyen H.D.T."/>
            <person name="Castle A.J."/>
            <person name="Ellouze W."/>
        </authorList>
    </citation>
    <scope>NUCLEOTIDE SEQUENCE [LARGE SCALE GENOMIC DNA]</scope>
    <source>
        <strain evidence="6 7">FDS-564</strain>
    </source>
</reference>
<feature type="domain" description="PAS" evidence="5">
    <location>
        <begin position="87"/>
        <end position="112"/>
    </location>
</feature>
<dbReference type="PANTHER" id="PTHR47429">
    <property type="entry name" value="PROTEIN TWIN LOV 1"/>
    <property type="match status" value="1"/>
</dbReference>
<dbReference type="AlphaFoldDB" id="A0AAN9UGJ7"/>
<dbReference type="CDD" id="cd00130">
    <property type="entry name" value="PAS"/>
    <property type="match status" value="1"/>
</dbReference>
<dbReference type="Proteomes" id="UP001320245">
    <property type="component" value="Unassembled WGS sequence"/>
</dbReference>
<protein>
    <recommendedName>
        <fullName evidence="5">PAS domain-containing protein</fullName>
    </recommendedName>
</protein>
<dbReference type="InterPro" id="IPR035965">
    <property type="entry name" value="PAS-like_dom_sf"/>
</dbReference>
<gene>
    <name evidence="6" type="ORF">SLS53_001795</name>
</gene>
<feature type="compositionally biased region" description="Polar residues" evidence="4">
    <location>
        <begin position="26"/>
        <end position="38"/>
    </location>
</feature>
<evidence type="ECO:0000313" key="7">
    <source>
        <dbReference type="Proteomes" id="UP001320245"/>
    </source>
</evidence>
<accession>A0AAN9UGJ7</accession>
<keyword evidence="1" id="KW-0285">Flavoprotein</keyword>
<dbReference type="NCBIfam" id="TIGR00229">
    <property type="entry name" value="sensory_box"/>
    <property type="match status" value="1"/>
</dbReference>
<feature type="compositionally biased region" description="Polar residues" evidence="4">
    <location>
        <begin position="1"/>
        <end position="11"/>
    </location>
</feature>
<keyword evidence="2" id="KW-0288">FMN</keyword>
<name>A0AAN9UGJ7_9PEZI</name>
<dbReference type="Pfam" id="PF13426">
    <property type="entry name" value="PAS_9"/>
    <property type="match status" value="1"/>
</dbReference>
<dbReference type="Gene3D" id="3.30.450.20">
    <property type="entry name" value="PAS domain"/>
    <property type="match status" value="1"/>
</dbReference>
<dbReference type="SUPFAM" id="SSF55785">
    <property type="entry name" value="PYP-like sensor domain (PAS domain)"/>
    <property type="match status" value="1"/>
</dbReference>
<dbReference type="GO" id="GO:0005634">
    <property type="term" value="C:nucleus"/>
    <property type="evidence" value="ECO:0007669"/>
    <property type="project" value="TreeGrafter"/>
</dbReference>